<reference evidence="1" key="1">
    <citation type="submission" date="2021-06" db="EMBL/GenBank/DDBJ databases">
        <authorList>
            <person name="Hodson N. C."/>
            <person name="Mongue J. A."/>
            <person name="Jaron S. K."/>
        </authorList>
    </citation>
    <scope>NUCLEOTIDE SEQUENCE</scope>
</reference>
<feature type="non-terminal residue" evidence="1">
    <location>
        <position position="26"/>
    </location>
</feature>
<proteinExistence type="predicted"/>
<gene>
    <name evidence="1" type="ORF">AFUS01_LOCUS168</name>
</gene>
<accession>A0A8J2NKS2</accession>
<dbReference type="AlphaFoldDB" id="A0A8J2NKS2"/>
<organism evidence="1 2">
    <name type="scientific">Allacma fusca</name>
    <dbReference type="NCBI Taxonomy" id="39272"/>
    <lineage>
        <taxon>Eukaryota</taxon>
        <taxon>Metazoa</taxon>
        <taxon>Ecdysozoa</taxon>
        <taxon>Arthropoda</taxon>
        <taxon>Hexapoda</taxon>
        <taxon>Collembola</taxon>
        <taxon>Symphypleona</taxon>
        <taxon>Sminthuridae</taxon>
        <taxon>Allacma</taxon>
    </lineage>
</organism>
<dbReference type="EMBL" id="CAJVCH010000597">
    <property type="protein sequence ID" value="CAG7633031.1"/>
    <property type="molecule type" value="Genomic_DNA"/>
</dbReference>
<comment type="caution">
    <text evidence="1">The sequence shown here is derived from an EMBL/GenBank/DDBJ whole genome shotgun (WGS) entry which is preliminary data.</text>
</comment>
<evidence type="ECO:0000313" key="2">
    <source>
        <dbReference type="Proteomes" id="UP000708208"/>
    </source>
</evidence>
<sequence>MFLARPKGKCNPFNFRVKYNPGDIGR</sequence>
<evidence type="ECO:0000313" key="1">
    <source>
        <dbReference type="EMBL" id="CAG7633031.1"/>
    </source>
</evidence>
<keyword evidence="2" id="KW-1185">Reference proteome</keyword>
<name>A0A8J2NKS2_9HEXA</name>
<dbReference type="Proteomes" id="UP000708208">
    <property type="component" value="Unassembled WGS sequence"/>
</dbReference>
<protein>
    <submittedName>
        <fullName evidence="1">Uncharacterized protein</fullName>
    </submittedName>
</protein>